<feature type="domain" description="Toxin VasX N-terminal region" evidence="2">
    <location>
        <begin position="143"/>
        <end position="248"/>
    </location>
</feature>
<dbReference type="EMBL" id="JAEMEF010000002">
    <property type="protein sequence ID" value="MBL7558908.1"/>
    <property type="molecule type" value="Genomic_DNA"/>
</dbReference>
<dbReference type="Pfam" id="PF20249">
    <property type="entry name" value="VasX_N"/>
    <property type="match status" value="1"/>
</dbReference>
<keyword evidence="4" id="KW-1185">Reference proteome</keyword>
<keyword evidence="1" id="KW-0472">Membrane</keyword>
<keyword evidence="1" id="KW-1133">Transmembrane helix</keyword>
<sequence>MGNRKEDVLNTYTFECSYGDIITDEKPIVKVREPGIYLHFLRYGLFDRNATEDSHEVSFNEKTSTNETVAAESVKVEPQQLIKLKDNNLERFSIKIDNTRTASRDHQTTIDRLNEKEITLNEITTYGIVDLPHLENFYTHPTSLNAGYIYLLNEEDPDDYYELLIHPDGWMQHIDWEYSKNIGDDGEVLDIRIPDKNDKIKAKRITPEHIGKKLWVAYSPVQWSKDYHTKMNSDKELRKKRMRLIDCVPLKKKATKPVTNDDDSQHKIQPISYKETEAVYINNKDPRATVLHQTMQDIDAFEQNDDKEGDNENYEELFFVIHDPLGCAEDISEVVAEKTIQFKALVDSVQSGESIEDAKERISSGNLEVPRPKKNNGEIDVECEQLFTLALTCYQLVYNDNKSILKYDGGAPGWFNPGGRHSLDPRPMFTTYTSREYGMQVVKNTALIGYEGVDYAKLKGILGIDQRNNARTELLSYREDLGKMVSCDYLKKYLDNYLDNHPERILEGRNVLLETIDPLSFHPYKFDQHLQLHKDIVAEDKWVNWVYKVTDDISQEDTSSETVTSESKQYAGLDPIVALLGTALNIDKLLTTKESLSKKAVGVYKKILQYKGGQAANYKVINGVLLESIEDKQKFIVSKLNKVTFYNTKMFEIVDGDIWMTLEKHGVILDPEYVKLGRYKGKREDILRILQESHGKEGFTYRTVKKANGTSEVQINARVARDLSDDAVAQKNYNISKIVNGRAFNGVFALLEINNFSMAIIKVTKEESTLEDDLKAFGSAVVLTSSFVSLRKAHLVHIGIDPSAKFLKNATRLSIVGGAISVGWCFYDAFKLLDKRDMDSGLAMVGAAVAFGISTMAGAGIIFAATGPVGWIAALIGVGFVIVSSLLTDTPLEEYFKNFLLSDREAFYSYSSPVHYSKRILANRSILTNDDFHDTLKNPLDAQAKLFDHIMCKQIGFTPINPETTSFTTMPAPGTYAIPTVVKTEKAYRFQAKMVFSRFFNNKDQVEAHAFFYAQGVDDGNPVPMAVSNTEKIYDEQGGAALQVIFTIPVASRNLIRQQSEIVFAVRLHIDEEHSVHFPYPVGGEERYLGAKLRVQSLSAGLYQTSLKQDEDVVVGTLANLKTDKPW</sequence>
<evidence type="ECO:0000313" key="4">
    <source>
        <dbReference type="Proteomes" id="UP000605013"/>
    </source>
</evidence>
<organism evidence="3 4">
    <name type="scientific">Olleya sediminilitoris</name>
    <dbReference type="NCBI Taxonomy" id="2795739"/>
    <lineage>
        <taxon>Bacteria</taxon>
        <taxon>Pseudomonadati</taxon>
        <taxon>Bacteroidota</taxon>
        <taxon>Flavobacteriia</taxon>
        <taxon>Flavobacteriales</taxon>
        <taxon>Flavobacteriaceae</taxon>
    </lineage>
</organism>
<accession>A0ABS1WIK5</accession>
<keyword evidence="1" id="KW-0812">Transmembrane</keyword>
<dbReference type="RefSeq" id="WP_202998963.1">
    <property type="nucleotide sequence ID" value="NZ_JAEMEF010000002.1"/>
</dbReference>
<dbReference type="CDD" id="cd20707">
    <property type="entry name" value="MIX_III"/>
    <property type="match status" value="1"/>
</dbReference>
<feature type="transmembrane region" description="Helical" evidence="1">
    <location>
        <begin position="842"/>
        <end position="863"/>
    </location>
</feature>
<name>A0ABS1WIK5_9FLAO</name>
<dbReference type="SUPFAM" id="SSF58091">
    <property type="entry name" value="Clostridium neurotoxins, 'coiled-coil' domain"/>
    <property type="match status" value="1"/>
</dbReference>
<comment type="caution">
    <text evidence="3">The sequence shown here is derived from an EMBL/GenBank/DDBJ whole genome shotgun (WGS) entry which is preliminary data.</text>
</comment>
<protein>
    <recommendedName>
        <fullName evidence="2">Toxin VasX N-terminal region domain-containing protein</fullName>
    </recommendedName>
</protein>
<reference evidence="3 4" key="1">
    <citation type="submission" date="2020-12" db="EMBL/GenBank/DDBJ databases">
        <title>Olleya sediminilitoris sp. nov., isolated from a tidal flat.</title>
        <authorList>
            <person name="Park S."/>
            <person name="Yoon J.-H."/>
        </authorList>
    </citation>
    <scope>NUCLEOTIDE SEQUENCE [LARGE SCALE GENOMIC DNA]</scope>
    <source>
        <strain evidence="3 4">YSTF-M6</strain>
    </source>
</reference>
<proteinExistence type="predicted"/>
<evidence type="ECO:0000313" key="3">
    <source>
        <dbReference type="EMBL" id="MBL7558908.1"/>
    </source>
</evidence>
<dbReference type="InterPro" id="IPR046864">
    <property type="entry name" value="VasX_N"/>
</dbReference>
<evidence type="ECO:0000256" key="1">
    <source>
        <dbReference type="SAM" id="Phobius"/>
    </source>
</evidence>
<feature type="transmembrane region" description="Helical" evidence="1">
    <location>
        <begin position="869"/>
        <end position="887"/>
    </location>
</feature>
<evidence type="ECO:0000259" key="2">
    <source>
        <dbReference type="Pfam" id="PF20249"/>
    </source>
</evidence>
<gene>
    <name evidence="3" type="ORF">JAO71_03745</name>
</gene>
<dbReference type="InterPro" id="IPR036248">
    <property type="entry name" value="Clostridium_toxin_transloc"/>
</dbReference>
<dbReference type="Proteomes" id="UP000605013">
    <property type="component" value="Unassembled WGS sequence"/>
</dbReference>